<evidence type="ECO:0000313" key="2">
    <source>
        <dbReference type="EMBL" id="KAG1361424.1"/>
    </source>
</evidence>
<dbReference type="Proteomes" id="UP000797356">
    <property type="component" value="Chromosome 9"/>
</dbReference>
<name>A0A8K0IL89_COCNU</name>
<reference evidence="2" key="1">
    <citation type="journal article" date="2017" name="Gigascience">
        <title>The genome draft of coconut (Cocos nucifera).</title>
        <authorList>
            <person name="Xiao Y."/>
            <person name="Xu P."/>
            <person name="Fan H."/>
            <person name="Baudouin L."/>
            <person name="Xia W."/>
            <person name="Bocs S."/>
            <person name="Xu J."/>
            <person name="Li Q."/>
            <person name="Guo A."/>
            <person name="Zhou L."/>
            <person name="Li J."/>
            <person name="Wu Y."/>
            <person name="Ma Z."/>
            <person name="Armero A."/>
            <person name="Issali A.E."/>
            <person name="Liu N."/>
            <person name="Peng M."/>
            <person name="Yang Y."/>
        </authorList>
    </citation>
    <scope>NUCLEOTIDE SEQUENCE</scope>
    <source>
        <tissue evidence="2">Spear leaf of Hainan Tall coconut</tissue>
    </source>
</reference>
<sequence length="165" mass="16646">MKGVGGFNRGAVSSGSTSAAEVVEKDYVGLSEATSSHPATTEEAAEEGRREKDEEDLELGLSLGAKNVAGGGGGKAAAPWGQSSRILTANDFHSLVYRPSPKSSSTSSVSSSSAAIVGGVGGGGVAGTKRAADSVAPEVVGSGHPPRSIFLFVSFLQMFVDFVRV</sequence>
<reference evidence="2" key="2">
    <citation type="submission" date="2019-07" db="EMBL/GenBank/DDBJ databases">
        <authorList>
            <person name="Yang Y."/>
            <person name="Bocs S."/>
            <person name="Baudouin L."/>
        </authorList>
    </citation>
    <scope>NUCLEOTIDE SEQUENCE</scope>
    <source>
        <tissue evidence="2">Spear leaf of Hainan Tall coconut</tissue>
    </source>
</reference>
<evidence type="ECO:0000313" key="3">
    <source>
        <dbReference type="Proteomes" id="UP000797356"/>
    </source>
</evidence>
<feature type="region of interest" description="Disordered" evidence="1">
    <location>
        <begin position="1"/>
        <end position="20"/>
    </location>
</feature>
<proteinExistence type="predicted"/>
<accession>A0A8K0IL89</accession>
<organism evidence="2 3">
    <name type="scientific">Cocos nucifera</name>
    <name type="common">Coconut palm</name>
    <dbReference type="NCBI Taxonomy" id="13894"/>
    <lineage>
        <taxon>Eukaryota</taxon>
        <taxon>Viridiplantae</taxon>
        <taxon>Streptophyta</taxon>
        <taxon>Embryophyta</taxon>
        <taxon>Tracheophyta</taxon>
        <taxon>Spermatophyta</taxon>
        <taxon>Magnoliopsida</taxon>
        <taxon>Liliopsida</taxon>
        <taxon>Arecaceae</taxon>
        <taxon>Arecoideae</taxon>
        <taxon>Cocoseae</taxon>
        <taxon>Attaleinae</taxon>
        <taxon>Cocos</taxon>
    </lineage>
</organism>
<protein>
    <submittedName>
        <fullName evidence="2">Putative auxin-responsive protein IAA10</fullName>
    </submittedName>
</protein>
<comment type="caution">
    <text evidence="2">The sequence shown here is derived from an EMBL/GenBank/DDBJ whole genome shotgun (WGS) entry which is preliminary data.</text>
</comment>
<evidence type="ECO:0000256" key="1">
    <source>
        <dbReference type="SAM" id="MobiDB-lite"/>
    </source>
</evidence>
<keyword evidence="3" id="KW-1185">Reference proteome</keyword>
<dbReference type="AlphaFoldDB" id="A0A8K0IL89"/>
<gene>
    <name evidence="2" type="ORF">COCNU_09G008870</name>
</gene>
<feature type="region of interest" description="Disordered" evidence="1">
    <location>
        <begin position="29"/>
        <end position="80"/>
    </location>
</feature>
<dbReference type="EMBL" id="CM017880">
    <property type="protein sequence ID" value="KAG1361424.1"/>
    <property type="molecule type" value="Genomic_DNA"/>
</dbReference>